<comment type="caution">
    <text evidence="3">The sequence shown here is derived from an EMBL/GenBank/DDBJ whole genome shotgun (WGS) entry which is preliminary data.</text>
</comment>
<dbReference type="PIRSF" id="PIRSF028408">
    <property type="entry name" value="UCP028408"/>
    <property type="match status" value="1"/>
</dbReference>
<dbReference type="InterPro" id="IPR024537">
    <property type="entry name" value="DUF3322"/>
</dbReference>
<evidence type="ECO:0000313" key="4">
    <source>
        <dbReference type="Proteomes" id="UP000275137"/>
    </source>
</evidence>
<organism evidence="3 4">
    <name type="scientific">Pseudomethylobacillus aquaticus</name>
    <dbReference type="NCBI Taxonomy" id="2676064"/>
    <lineage>
        <taxon>Bacteria</taxon>
        <taxon>Pseudomonadati</taxon>
        <taxon>Pseudomonadota</taxon>
        <taxon>Betaproteobacteria</taxon>
        <taxon>Nitrosomonadales</taxon>
        <taxon>Methylophilaceae</taxon>
        <taxon>Pseudomethylobacillus</taxon>
    </lineage>
</organism>
<feature type="domain" description="Wadjet protein JetD C-terminal" evidence="1">
    <location>
        <begin position="211"/>
        <end position="387"/>
    </location>
</feature>
<evidence type="ECO:0000313" key="3">
    <source>
        <dbReference type="EMBL" id="ROH85763.1"/>
    </source>
</evidence>
<reference evidence="3 4" key="1">
    <citation type="submission" date="2018-10" db="EMBL/GenBank/DDBJ databases">
        <authorList>
            <person name="Chen W.-M."/>
        </authorList>
    </citation>
    <scope>NUCLEOTIDE SEQUENCE [LARGE SCALE GENOMIC DNA]</scope>
    <source>
        <strain evidence="3 4">H-5</strain>
    </source>
</reference>
<dbReference type="InterPro" id="IPR024534">
    <property type="entry name" value="JetD_C"/>
</dbReference>
<proteinExistence type="predicted"/>
<keyword evidence="4" id="KW-1185">Reference proteome</keyword>
<dbReference type="Pfam" id="PF11795">
    <property type="entry name" value="DUF3322"/>
    <property type="match status" value="1"/>
</dbReference>
<protein>
    <submittedName>
        <fullName evidence="3">DUF3322 and DUF2220 domain-containing protein</fullName>
    </submittedName>
</protein>
<dbReference type="EMBL" id="RJVP01000004">
    <property type="protein sequence ID" value="ROH85763.1"/>
    <property type="molecule type" value="Genomic_DNA"/>
</dbReference>
<accession>A0A3N0UZ41</accession>
<dbReference type="AlphaFoldDB" id="A0A3N0UZ41"/>
<gene>
    <name evidence="3" type="ORF">ED236_08440</name>
</gene>
<dbReference type="InterPro" id="IPR014544">
    <property type="entry name" value="UCP028408"/>
</dbReference>
<evidence type="ECO:0000259" key="1">
    <source>
        <dbReference type="Pfam" id="PF09983"/>
    </source>
</evidence>
<dbReference type="Pfam" id="PF09983">
    <property type="entry name" value="JetD_C"/>
    <property type="match status" value="1"/>
</dbReference>
<dbReference type="Proteomes" id="UP000275137">
    <property type="component" value="Unassembled WGS sequence"/>
</dbReference>
<sequence>MHERRLALKLPEDVRQFLARRFQSKHREWLIGDAGEDQWPLEVPLGIPTEQAALRQVDGVRAWVSAWQGWQGVGSLSWCERRWKALGVQRLPEKLALGGPEDVAMWIGDSARWERAQSRYRTLTARWPVLAQPLPRYFDVLADYGDADFRRLAEMLDWIANHPQSDLYPRQLPVSGLDSKWLDGRKGLLTDLVAAIQEDSSSDLDFYQRCGLKAPPLLVRMRVLDQALRARVGGVGDITAPVEDLAGLNLPVSHVFIVENLQTGLAMSDMPGAVVFMRLGYNVDVLARFPWLARAKCIYWGDLDTHGFAILHRARTYIPALQSVLMDEDTLLQHKTLWVDESAQHPATELTLLTEQEQQLYRDLKQQRWGQNVRLEQERIDWATAWSVLQRALA</sequence>
<feature type="domain" description="DUF3322" evidence="2">
    <location>
        <begin position="11"/>
        <end position="193"/>
    </location>
</feature>
<name>A0A3N0UZ41_9PROT</name>
<evidence type="ECO:0000259" key="2">
    <source>
        <dbReference type="Pfam" id="PF11795"/>
    </source>
</evidence>